<dbReference type="InterPro" id="IPR036188">
    <property type="entry name" value="FAD/NAD-bd_sf"/>
</dbReference>
<dbReference type="EMBL" id="KK120658">
    <property type="protein sequence ID" value="KFM78767.1"/>
    <property type="molecule type" value="Genomic_DNA"/>
</dbReference>
<evidence type="ECO:0000313" key="1">
    <source>
        <dbReference type="EMBL" id="KFM78767.1"/>
    </source>
</evidence>
<name>A0A087UN28_STEMI</name>
<accession>A0A087UN28</accession>
<evidence type="ECO:0000313" key="2">
    <source>
        <dbReference type="Proteomes" id="UP000054359"/>
    </source>
</evidence>
<gene>
    <name evidence="1" type="ORF">X975_19605</name>
</gene>
<dbReference type="AlphaFoldDB" id="A0A087UN28"/>
<keyword evidence="2" id="KW-1185">Reference proteome</keyword>
<sequence length="54" mass="5975">MALHDLQNRGINCEGVKLDLNEMMEQKSSAVKGLTSGIAHLFKQNKVAHFQVHG</sequence>
<dbReference type="Proteomes" id="UP000054359">
    <property type="component" value="Unassembled WGS sequence"/>
</dbReference>
<reference evidence="1 2" key="1">
    <citation type="submission" date="2013-11" db="EMBL/GenBank/DDBJ databases">
        <title>Genome sequencing of Stegodyphus mimosarum.</title>
        <authorList>
            <person name="Bechsgaard J."/>
        </authorList>
    </citation>
    <scope>NUCLEOTIDE SEQUENCE [LARGE SCALE GENOMIC DNA]</scope>
</reference>
<organism evidence="1 2">
    <name type="scientific">Stegodyphus mimosarum</name>
    <name type="common">African social velvet spider</name>
    <dbReference type="NCBI Taxonomy" id="407821"/>
    <lineage>
        <taxon>Eukaryota</taxon>
        <taxon>Metazoa</taxon>
        <taxon>Ecdysozoa</taxon>
        <taxon>Arthropoda</taxon>
        <taxon>Chelicerata</taxon>
        <taxon>Arachnida</taxon>
        <taxon>Araneae</taxon>
        <taxon>Araneomorphae</taxon>
        <taxon>Entelegynae</taxon>
        <taxon>Eresoidea</taxon>
        <taxon>Eresidae</taxon>
        <taxon>Stegodyphus</taxon>
    </lineage>
</organism>
<dbReference type="OrthoDB" id="361797at2759"/>
<dbReference type="STRING" id="407821.A0A087UN28"/>
<dbReference type="Gene3D" id="3.50.50.60">
    <property type="entry name" value="FAD/NAD(P)-binding domain"/>
    <property type="match status" value="1"/>
</dbReference>
<feature type="non-terminal residue" evidence="1">
    <location>
        <position position="54"/>
    </location>
</feature>
<proteinExistence type="predicted"/>
<protein>
    <submittedName>
        <fullName evidence="1">Dihydrolipoyl dehydrogenase, mitochondrial</fullName>
    </submittedName>
</protein>